<keyword evidence="4" id="KW-1185">Reference proteome</keyword>
<organism evidence="2">
    <name type="scientific">Puccinia triticina (isolate 1-1 / race 1 (BBBD))</name>
    <name type="common">Brown leaf rust fungus</name>
    <dbReference type="NCBI Taxonomy" id="630390"/>
    <lineage>
        <taxon>Eukaryota</taxon>
        <taxon>Fungi</taxon>
        <taxon>Dikarya</taxon>
        <taxon>Basidiomycota</taxon>
        <taxon>Pucciniomycotina</taxon>
        <taxon>Pucciniomycetes</taxon>
        <taxon>Pucciniales</taxon>
        <taxon>Pucciniaceae</taxon>
        <taxon>Puccinia</taxon>
    </lineage>
</organism>
<accession>A0A180GM51</accession>
<keyword evidence="1" id="KW-0732">Signal</keyword>
<sequence length="280" mass="27099">MFSLLLLSVLAAAVHGQANSTSSSAAGTPSSSGGPMALASGLSPGCQAAAGSLLTSDFGACANIMGLVSVIGAPGSVVPPSPPQTWISAVCAAAPCSPDTLRTANQTVASGCTADIQKGSAIATALQTIVSNYSGAKDLLCTQYAANSTFCIPSVLANVQAATGQNITISEVTALLTGSATPAGQAFAAVSPGAYCTDCGHALVTQSAAFMAASSAQSSPAAMASISASCGPAFVDGKLPPSVRNAAKTAADAAKNAAPSLSLDRAVLLLPAILLAALLV</sequence>
<gene>
    <name evidence="2" type="ORF">PTTG_06325</name>
</gene>
<evidence type="ECO:0000313" key="4">
    <source>
        <dbReference type="Proteomes" id="UP000005240"/>
    </source>
</evidence>
<name>A0A180GM51_PUCT1</name>
<evidence type="ECO:0008006" key="5">
    <source>
        <dbReference type="Google" id="ProtNLM"/>
    </source>
</evidence>
<feature type="signal peptide" evidence="1">
    <location>
        <begin position="1"/>
        <end position="16"/>
    </location>
</feature>
<protein>
    <recommendedName>
        <fullName evidence="5">Secreted protein</fullName>
    </recommendedName>
</protein>
<reference evidence="2" key="2">
    <citation type="submission" date="2016-05" db="EMBL/GenBank/DDBJ databases">
        <title>Comparative analysis highlights variable genome content of wheat rusts and divergence of the mating loci.</title>
        <authorList>
            <person name="Cuomo C.A."/>
            <person name="Bakkeren G."/>
            <person name="Szabo L."/>
            <person name="Khalil H."/>
            <person name="Joly D."/>
            <person name="Goldberg J."/>
            <person name="Young S."/>
            <person name="Zeng Q."/>
            <person name="Fellers J."/>
        </authorList>
    </citation>
    <scope>NUCLEOTIDE SEQUENCE [LARGE SCALE GENOMIC DNA]</scope>
    <source>
        <strain evidence="2">1-1 BBBD Race 1</strain>
    </source>
</reference>
<dbReference type="OrthoDB" id="2536450at2759"/>
<dbReference type="AlphaFoldDB" id="A0A180GM51"/>
<dbReference type="PANTHER" id="PTHR34862">
    <property type="entry name" value="SPARK DOMAIN-CONTAINING PROTEIN"/>
    <property type="match status" value="1"/>
</dbReference>
<dbReference type="EMBL" id="ADAS02000048">
    <property type="protein sequence ID" value="OAV93651.1"/>
    <property type="molecule type" value="Genomic_DNA"/>
</dbReference>
<reference evidence="3" key="4">
    <citation type="submission" date="2025-05" db="UniProtKB">
        <authorList>
            <consortium name="EnsemblFungi"/>
        </authorList>
    </citation>
    <scope>IDENTIFICATION</scope>
    <source>
        <strain evidence="3">isolate 1-1 / race 1 (BBBD)</strain>
    </source>
</reference>
<dbReference type="EnsemblFungi" id="PTTG_06325-t43_1">
    <property type="protein sequence ID" value="PTTG_06325-t43_1-p1"/>
    <property type="gene ID" value="PTTG_06325"/>
</dbReference>
<dbReference type="VEuPathDB" id="FungiDB:PTTG_06325"/>
<dbReference type="Proteomes" id="UP000005240">
    <property type="component" value="Unassembled WGS sequence"/>
</dbReference>
<evidence type="ECO:0000313" key="2">
    <source>
        <dbReference type="EMBL" id="OAV93651.1"/>
    </source>
</evidence>
<evidence type="ECO:0000313" key="3">
    <source>
        <dbReference type="EnsemblFungi" id="PTTG_06325-t43_1-p1"/>
    </source>
</evidence>
<dbReference type="PANTHER" id="PTHR34862:SF1">
    <property type="entry name" value="SPARK DOMAIN-CONTAINING PROTEIN"/>
    <property type="match status" value="1"/>
</dbReference>
<feature type="chain" id="PRO_5008110056" description="Secreted protein" evidence="1">
    <location>
        <begin position="17"/>
        <end position="280"/>
    </location>
</feature>
<reference evidence="2" key="1">
    <citation type="submission" date="2009-11" db="EMBL/GenBank/DDBJ databases">
        <authorList>
            <consortium name="The Broad Institute Genome Sequencing Platform"/>
            <person name="Ward D."/>
            <person name="Feldgarden M."/>
            <person name="Earl A."/>
            <person name="Young S.K."/>
            <person name="Zeng Q."/>
            <person name="Koehrsen M."/>
            <person name="Alvarado L."/>
            <person name="Berlin A."/>
            <person name="Bochicchio J."/>
            <person name="Borenstein D."/>
            <person name="Chapman S.B."/>
            <person name="Chen Z."/>
            <person name="Engels R."/>
            <person name="Freedman E."/>
            <person name="Gellesch M."/>
            <person name="Goldberg J."/>
            <person name="Griggs A."/>
            <person name="Gujja S."/>
            <person name="Heilman E."/>
            <person name="Heiman D."/>
            <person name="Hepburn T."/>
            <person name="Howarth C."/>
            <person name="Jen D."/>
            <person name="Larson L."/>
            <person name="Lewis B."/>
            <person name="Mehta T."/>
            <person name="Park D."/>
            <person name="Pearson M."/>
            <person name="Roberts A."/>
            <person name="Saif S."/>
            <person name="Shea T."/>
            <person name="Shenoy N."/>
            <person name="Sisk P."/>
            <person name="Stolte C."/>
            <person name="Sykes S."/>
            <person name="Thomson T."/>
            <person name="Walk T."/>
            <person name="White J."/>
            <person name="Yandava C."/>
            <person name="Izard J."/>
            <person name="Baranova O.V."/>
            <person name="Blanton J.M."/>
            <person name="Tanner A.C."/>
            <person name="Dewhirst F.E."/>
            <person name="Haas B."/>
            <person name="Nusbaum C."/>
            <person name="Birren B."/>
        </authorList>
    </citation>
    <scope>NUCLEOTIDE SEQUENCE [LARGE SCALE GENOMIC DNA]</scope>
    <source>
        <strain evidence="2">1-1 BBBD Race 1</strain>
    </source>
</reference>
<reference evidence="3 4" key="3">
    <citation type="journal article" date="2017" name="G3 (Bethesda)">
        <title>Comparative analysis highlights variable genome content of wheat rusts and divergence of the mating loci.</title>
        <authorList>
            <person name="Cuomo C.A."/>
            <person name="Bakkeren G."/>
            <person name="Khalil H.B."/>
            <person name="Panwar V."/>
            <person name="Joly D."/>
            <person name="Linning R."/>
            <person name="Sakthikumar S."/>
            <person name="Song X."/>
            <person name="Adiconis X."/>
            <person name="Fan L."/>
            <person name="Goldberg J.M."/>
            <person name="Levin J.Z."/>
            <person name="Young S."/>
            <person name="Zeng Q."/>
            <person name="Anikster Y."/>
            <person name="Bruce M."/>
            <person name="Wang M."/>
            <person name="Yin C."/>
            <person name="McCallum B."/>
            <person name="Szabo L.J."/>
            <person name="Hulbert S."/>
            <person name="Chen X."/>
            <person name="Fellers J.P."/>
        </authorList>
    </citation>
    <scope>NUCLEOTIDE SEQUENCE</scope>
    <source>
        <strain evidence="3">isolate 1-1 / race 1 (BBBD)</strain>
        <strain evidence="4">Isolate 1-1 / race 1 (BBBD)</strain>
    </source>
</reference>
<proteinExistence type="predicted"/>
<evidence type="ECO:0000256" key="1">
    <source>
        <dbReference type="SAM" id="SignalP"/>
    </source>
</evidence>